<evidence type="ECO:0000313" key="2">
    <source>
        <dbReference type="EMBL" id="MFD1864515.1"/>
    </source>
</evidence>
<keyword evidence="3" id="KW-1185">Reference proteome</keyword>
<dbReference type="EMBL" id="JBHUFW010000012">
    <property type="protein sequence ID" value="MFD1864515.1"/>
    <property type="molecule type" value="Genomic_DNA"/>
</dbReference>
<feature type="transmembrane region" description="Helical" evidence="1">
    <location>
        <begin position="41"/>
        <end position="63"/>
    </location>
</feature>
<accession>A0ABW4QMJ7</accession>
<keyword evidence="1" id="KW-0472">Membrane</keyword>
<sequence length="70" mass="7670">MKNFSFKTRLIYFGGIALVSLAFFALQLYSVQTTEAGTGSMVLLILWGLLAAFGIGGLVYTVAKRDRHPK</sequence>
<keyword evidence="1" id="KW-0812">Transmembrane</keyword>
<proteinExistence type="predicted"/>
<feature type="transmembrane region" description="Helical" evidence="1">
    <location>
        <begin position="12"/>
        <end position="29"/>
    </location>
</feature>
<name>A0ABW4QMJ7_9BACL</name>
<evidence type="ECO:0000256" key="1">
    <source>
        <dbReference type="SAM" id="Phobius"/>
    </source>
</evidence>
<dbReference type="Proteomes" id="UP001597273">
    <property type="component" value="Unassembled WGS sequence"/>
</dbReference>
<organism evidence="2 3">
    <name type="scientific">Planococcus chinensis</name>
    <dbReference type="NCBI Taxonomy" id="272917"/>
    <lineage>
        <taxon>Bacteria</taxon>
        <taxon>Bacillati</taxon>
        <taxon>Bacillota</taxon>
        <taxon>Bacilli</taxon>
        <taxon>Bacillales</taxon>
        <taxon>Caryophanaceae</taxon>
        <taxon>Planococcus</taxon>
    </lineage>
</organism>
<evidence type="ECO:0000313" key="3">
    <source>
        <dbReference type="Proteomes" id="UP001597273"/>
    </source>
</evidence>
<dbReference type="RefSeq" id="WP_204892714.1">
    <property type="nucleotide sequence ID" value="NZ_JBHUFW010000012.1"/>
</dbReference>
<reference evidence="3" key="1">
    <citation type="journal article" date="2019" name="Int. J. Syst. Evol. Microbiol.">
        <title>The Global Catalogue of Microorganisms (GCM) 10K type strain sequencing project: providing services to taxonomists for standard genome sequencing and annotation.</title>
        <authorList>
            <consortium name="The Broad Institute Genomics Platform"/>
            <consortium name="The Broad Institute Genome Sequencing Center for Infectious Disease"/>
            <person name="Wu L."/>
            <person name="Ma J."/>
        </authorList>
    </citation>
    <scope>NUCLEOTIDE SEQUENCE [LARGE SCALE GENOMIC DNA]</scope>
    <source>
        <strain evidence="3">CGMCC 1.15475</strain>
    </source>
</reference>
<gene>
    <name evidence="2" type="ORF">ACFSDB_16550</name>
</gene>
<evidence type="ECO:0008006" key="4">
    <source>
        <dbReference type="Google" id="ProtNLM"/>
    </source>
</evidence>
<keyword evidence="1" id="KW-1133">Transmembrane helix</keyword>
<protein>
    <recommendedName>
        <fullName evidence="4">DUF3955 domain-containing protein</fullName>
    </recommendedName>
</protein>
<comment type="caution">
    <text evidence="2">The sequence shown here is derived from an EMBL/GenBank/DDBJ whole genome shotgun (WGS) entry which is preliminary data.</text>
</comment>